<dbReference type="RefSeq" id="WP_377907940.1">
    <property type="nucleotide sequence ID" value="NZ_JBHSGK010000003.1"/>
</dbReference>
<organism evidence="2 3">
    <name type="scientific">Bacillus daqingensis</name>
    <dbReference type="NCBI Taxonomy" id="872396"/>
    <lineage>
        <taxon>Bacteria</taxon>
        <taxon>Bacillati</taxon>
        <taxon>Bacillota</taxon>
        <taxon>Bacilli</taxon>
        <taxon>Bacillales</taxon>
        <taxon>Bacillaceae</taxon>
        <taxon>Bacillus</taxon>
    </lineage>
</organism>
<evidence type="ECO:0000313" key="3">
    <source>
        <dbReference type="Proteomes" id="UP001595896"/>
    </source>
</evidence>
<keyword evidence="1" id="KW-0472">Membrane</keyword>
<accession>A0ABV9NPK7</accession>
<evidence type="ECO:0000313" key="2">
    <source>
        <dbReference type="EMBL" id="MFC4735313.1"/>
    </source>
</evidence>
<dbReference type="EMBL" id="JBHSGK010000003">
    <property type="protein sequence ID" value="MFC4735313.1"/>
    <property type="molecule type" value="Genomic_DNA"/>
</dbReference>
<proteinExistence type="predicted"/>
<evidence type="ECO:0000256" key="1">
    <source>
        <dbReference type="SAM" id="Phobius"/>
    </source>
</evidence>
<comment type="caution">
    <text evidence="2">The sequence shown here is derived from an EMBL/GenBank/DDBJ whole genome shotgun (WGS) entry which is preliminary data.</text>
</comment>
<name>A0ABV9NPK7_9BACI</name>
<dbReference type="Proteomes" id="UP001595896">
    <property type="component" value="Unassembled WGS sequence"/>
</dbReference>
<keyword evidence="1" id="KW-1133">Transmembrane helix</keyword>
<feature type="transmembrane region" description="Helical" evidence="1">
    <location>
        <begin position="57"/>
        <end position="76"/>
    </location>
</feature>
<gene>
    <name evidence="2" type="ORF">ACFO4L_01830</name>
</gene>
<keyword evidence="1" id="KW-0812">Transmembrane</keyword>
<reference evidence="3" key="1">
    <citation type="journal article" date="2019" name="Int. J. Syst. Evol. Microbiol.">
        <title>The Global Catalogue of Microorganisms (GCM) 10K type strain sequencing project: providing services to taxonomists for standard genome sequencing and annotation.</title>
        <authorList>
            <consortium name="The Broad Institute Genomics Platform"/>
            <consortium name="The Broad Institute Genome Sequencing Center for Infectious Disease"/>
            <person name="Wu L."/>
            <person name="Ma J."/>
        </authorList>
    </citation>
    <scope>NUCLEOTIDE SEQUENCE [LARGE SCALE GENOMIC DNA]</scope>
    <source>
        <strain evidence="3">JCM 12165</strain>
    </source>
</reference>
<feature type="transmembrane region" description="Helical" evidence="1">
    <location>
        <begin position="6"/>
        <end position="22"/>
    </location>
</feature>
<feature type="transmembrane region" description="Helical" evidence="1">
    <location>
        <begin position="34"/>
        <end position="51"/>
    </location>
</feature>
<protein>
    <submittedName>
        <fullName evidence="2">Uncharacterized protein</fullName>
    </submittedName>
</protein>
<keyword evidence="3" id="KW-1185">Reference proteome</keyword>
<sequence>MLPYLTLILFVAAAVWFVIGGAKENRRTRAFRAGMFIILVYAAQGGMYYVVHGTLASYQVVGTAAGLVTASLSLMLPKAGARPVSTHFPPGRMK</sequence>